<dbReference type="SUPFAM" id="SSF49695">
    <property type="entry name" value="gamma-Crystallin-like"/>
    <property type="match status" value="1"/>
</dbReference>
<evidence type="ECO:0000259" key="4">
    <source>
        <dbReference type="PROSITE" id="PS50915"/>
    </source>
</evidence>
<dbReference type="GO" id="GO:0005212">
    <property type="term" value="F:structural constituent of eye lens"/>
    <property type="evidence" value="ECO:0007669"/>
    <property type="project" value="TreeGrafter"/>
</dbReference>
<reference evidence="5" key="1">
    <citation type="submission" date="2020-10" db="EMBL/GenBank/DDBJ databases">
        <title>Feather gene expression reveals the developmental basis of iridescence in African starlings.</title>
        <authorList>
            <person name="Rubenstein D.R."/>
        </authorList>
    </citation>
    <scope>NUCLEOTIDE SEQUENCE</scope>
    <source>
        <strain evidence="5">SS15</strain>
        <tissue evidence="5">Liver</tissue>
    </source>
</reference>
<gene>
    <name evidence="6" type="ORF">IHE44_0003568</name>
    <name evidence="5" type="ORF">IHE44_003205</name>
</gene>
<evidence type="ECO:0000256" key="2">
    <source>
        <dbReference type="ARBA" id="ARBA00022737"/>
    </source>
</evidence>
<dbReference type="Proteomes" id="UP000618051">
    <property type="component" value="Unassembled WGS sequence"/>
</dbReference>
<dbReference type="EMBL" id="JADDUC010000016">
    <property type="protein sequence ID" value="KAG0127256.1"/>
    <property type="molecule type" value="Genomic_DNA"/>
</dbReference>
<evidence type="ECO:0000313" key="5">
    <source>
        <dbReference type="EMBL" id="KAG0127256.1"/>
    </source>
</evidence>
<organism evidence="5">
    <name type="scientific">Lamprotornis superbus</name>
    <dbReference type="NCBI Taxonomy" id="245042"/>
    <lineage>
        <taxon>Eukaryota</taxon>
        <taxon>Metazoa</taxon>
        <taxon>Chordata</taxon>
        <taxon>Craniata</taxon>
        <taxon>Vertebrata</taxon>
        <taxon>Euteleostomi</taxon>
        <taxon>Archelosauria</taxon>
        <taxon>Archosauria</taxon>
        <taxon>Dinosauria</taxon>
        <taxon>Saurischia</taxon>
        <taxon>Theropoda</taxon>
        <taxon>Coelurosauria</taxon>
        <taxon>Aves</taxon>
        <taxon>Neognathae</taxon>
        <taxon>Neoaves</taxon>
        <taxon>Telluraves</taxon>
        <taxon>Australaves</taxon>
        <taxon>Passeriformes</taxon>
        <taxon>Sturnidae</taxon>
        <taxon>Lamprotornis</taxon>
    </lineage>
</organism>
<dbReference type="EMBL" id="JADDUC020000015">
    <property type="protein sequence ID" value="KAI1234513.1"/>
    <property type="molecule type" value="Genomic_DNA"/>
</dbReference>
<dbReference type="PANTHER" id="PTHR11818">
    <property type="entry name" value="BETA/GAMMA CRYSTALLIN"/>
    <property type="match status" value="1"/>
</dbReference>
<dbReference type="Pfam" id="PF00030">
    <property type="entry name" value="Crystall"/>
    <property type="match status" value="2"/>
</dbReference>
<protein>
    <recommendedName>
        <fullName evidence="4">Beta/gamma crystallin 'Greek key' domain-containing protein</fullName>
    </recommendedName>
</protein>
<feature type="region of interest" description="Disordered" evidence="3">
    <location>
        <begin position="339"/>
        <end position="361"/>
    </location>
</feature>
<dbReference type="SMART" id="SM00247">
    <property type="entry name" value="XTALbg"/>
    <property type="match status" value="2"/>
</dbReference>
<dbReference type="CDD" id="cd20230">
    <property type="entry name" value="PFM_EP37-like"/>
    <property type="match status" value="1"/>
</dbReference>
<evidence type="ECO:0000313" key="6">
    <source>
        <dbReference type="EMBL" id="KAI1234513.1"/>
    </source>
</evidence>
<accession>A0A835TZ38</accession>
<dbReference type="OrthoDB" id="8603363at2759"/>
<dbReference type="Gene3D" id="2.60.20.10">
    <property type="entry name" value="Crystallins"/>
    <property type="match status" value="2"/>
</dbReference>
<comment type="similarity">
    <text evidence="1">Belongs to the beta/gamma-crystallin family.</text>
</comment>
<keyword evidence="7" id="KW-1185">Reference proteome</keyword>
<dbReference type="PROSITE" id="PS50915">
    <property type="entry name" value="CRYSTALLIN_BETA_GAMMA"/>
    <property type="match status" value="3"/>
</dbReference>
<dbReference type="SUPFAM" id="SSF56973">
    <property type="entry name" value="Aerolisin/ETX pore-forming domain"/>
    <property type="match status" value="1"/>
</dbReference>
<sequence>MPGAGTHSTMNRITVYERANFEGLSREFTCDVPDLHELDFGNCIASLKVEGQPWIAYTDPKYEGEPYAFEEGEYSSVDRPNSFSALRLVHHDLGDPQITLYEHPNFQGACKVVTEETNLAYGYFNDRVASHVVQRGVWLLYQHPGRGGWHCLAWPGERLADYKLELNFQSRLSHLRPLRPGRPLVSARLLWEQKRVEEEREVLVDEIEGVNETESEQALAASSSREYGTTLWQSFHFSNATSLKAGLSFTLTVEASNIFTVQKGRSETSTRRQRVEVQLPAKIPPRTALSIQVLRKEVTLSVPVLLTITQNENVRTEMGEYRSVSGTNVSARYSLKPLPATGREQAATKGTDTVPGTRMEL</sequence>
<dbReference type="InterPro" id="IPR050252">
    <property type="entry name" value="Beta/Gamma-Crystallin"/>
</dbReference>
<dbReference type="InterPro" id="IPR011024">
    <property type="entry name" value="G_crystallin-like"/>
</dbReference>
<dbReference type="GO" id="GO:0002088">
    <property type="term" value="P:lens development in camera-type eye"/>
    <property type="evidence" value="ECO:0007669"/>
    <property type="project" value="TreeGrafter"/>
</dbReference>
<evidence type="ECO:0000256" key="1">
    <source>
        <dbReference type="ARBA" id="ARBA00009646"/>
    </source>
</evidence>
<evidence type="ECO:0000256" key="3">
    <source>
        <dbReference type="SAM" id="MobiDB-lite"/>
    </source>
</evidence>
<evidence type="ECO:0000313" key="7">
    <source>
        <dbReference type="Proteomes" id="UP000618051"/>
    </source>
</evidence>
<reference evidence="6 7" key="2">
    <citation type="journal article" date="2021" name="J. Hered.">
        <title>Feather Gene Expression Elucidates the Developmental Basis of Plumage Iridescence in African Starlings.</title>
        <authorList>
            <person name="Rubenstein D.R."/>
            <person name="Corvelo A."/>
            <person name="MacManes M.D."/>
            <person name="Maia R."/>
            <person name="Narzisi G."/>
            <person name="Rousaki A."/>
            <person name="Vandenabeele P."/>
            <person name="Shawkey M.D."/>
            <person name="Solomon J."/>
        </authorList>
    </citation>
    <scope>NUCLEOTIDE SEQUENCE [LARGE SCALE GENOMIC DNA]</scope>
    <source>
        <strain evidence="6">SS15</strain>
    </source>
</reference>
<keyword evidence="2" id="KW-0677">Repeat</keyword>
<feature type="domain" description="Beta/gamma crystallin 'Greek key'" evidence="4">
    <location>
        <begin position="96"/>
        <end position="135"/>
    </location>
</feature>
<feature type="domain" description="Beta/gamma crystallin 'Greek key'" evidence="4">
    <location>
        <begin position="11"/>
        <end position="51"/>
    </location>
</feature>
<dbReference type="InterPro" id="IPR001064">
    <property type="entry name" value="Beta/gamma_crystallin"/>
</dbReference>
<dbReference type="PANTHER" id="PTHR11818:SF103">
    <property type="entry name" value="BETA_GAMMA CRYSTALLIN 'GREEK KEY' DOMAIN-CONTAINING PROTEIN"/>
    <property type="match status" value="1"/>
</dbReference>
<dbReference type="GO" id="GO:0007601">
    <property type="term" value="P:visual perception"/>
    <property type="evidence" value="ECO:0007669"/>
    <property type="project" value="TreeGrafter"/>
</dbReference>
<dbReference type="AlphaFoldDB" id="A0A835TZ38"/>
<proteinExistence type="inferred from homology"/>
<dbReference type="Gene3D" id="2.170.15.10">
    <property type="entry name" value="Proaerolysin, chain A, domain 3"/>
    <property type="match status" value="1"/>
</dbReference>
<reference evidence="6" key="3">
    <citation type="submission" date="2022-01" db="EMBL/GenBank/DDBJ databases">
        <authorList>
            <person name="Rubenstein D.R."/>
        </authorList>
    </citation>
    <scope>NUCLEOTIDE SEQUENCE</scope>
    <source>
        <strain evidence="6">SS15</strain>
        <tissue evidence="6">Liver</tissue>
    </source>
</reference>
<name>A0A835TZ38_9PASS</name>
<feature type="domain" description="Beta/gamma crystallin 'Greek key'" evidence="4">
    <location>
        <begin position="52"/>
        <end position="90"/>
    </location>
</feature>
<comment type="caution">
    <text evidence="5">The sequence shown here is derived from an EMBL/GenBank/DDBJ whole genome shotgun (WGS) entry which is preliminary data.</text>
</comment>